<evidence type="ECO:0000256" key="6">
    <source>
        <dbReference type="ARBA" id="ARBA00023211"/>
    </source>
</evidence>
<evidence type="ECO:0000259" key="7">
    <source>
        <dbReference type="PROSITE" id="PS51462"/>
    </source>
</evidence>
<evidence type="ECO:0000256" key="3">
    <source>
        <dbReference type="ARBA" id="ARBA00022723"/>
    </source>
</evidence>
<dbReference type="GeneID" id="108624873"/>
<feature type="domain" description="Nudix hydrolase" evidence="7">
    <location>
        <begin position="61"/>
        <end position="198"/>
    </location>
</feature>
<keyword evidence="4" id="KW-0378">Hydrolase</keyword>
<dbReference type="Gene3D" id="3.90.79.10">
    <property type="entry name" value="Nucleoside Triphosphate Pyrophosphohydrolase"/>
    <property type="match status" value="1"/>
</dbReference>
<name>A0AAJ7IYV6_9HYME</name>
<dbReference type="GO" id="GO:0046872">
    <property type="term" value="F:metal ion binding"/>
    <property type="evidence" value="ECO:0007669"/>
    <property type="project" value="UniProtKB-KW"/>
</dbReference>
<evidence type="ECO:0000256" key="2">
    <source>
        <dbReference type="ARBA" id="ARBA00001946"/>
    </source>
</evidence>
<sequence length="244" mass="28007">MSLHPLTLRYLQRCFSSQPQRGLSAVHLELLKPEVVLSEKNRKSFVEKFKSPKTTQIQENVSHASVLVPLCMHQGELGFLYTLRSTKINSNRGQVSFPGGMYDKEDRNLEETALRETWEELKIPRTKIDVWAAGNMIDKQKIKVLPVFGYIGEINPEKLNVNKEEVGEAFFVSLRKLCDPSLCRYTQFRDGYSLPVYLGGKYRVWGFTGAITHIVLNVLVPDVYNQQLVYLRNVTPEKEISISR</sequence>
<dbReference type="AlphaFoldDB" id="A0AAJ7IYV6"/>
<keyword evidence="8" id="KW-1185">Reference proteome</keyword>
<evidence type="ECO:0000256" key="4">
    <source>
        <dbReference type="ARBA" id="ARBA00022801"/>
    </source>
</evidence>
<evidence type="ECO:0000313" key="9">
    <source>
        <dbReference type="RefSeq" id="XP_017879933.1"/>
    </source>
</evidence>
<dbReference type="InterPro" id="IPR000086">
    <property type="entry name" value="NUDIX_hydrolase_dom"/>
</dbReference>
<dbReference type="GO" id="GO:0010945">
    <property type="term" value="F:coenzyme A diphosphatase activity"/>
    <property type="evidence" value="ECO:0007669"/>
    <property type="project" value="InterPro"/>
</dbReference>
<evidence type="ECO:0000256" key="5">
    <source>
        <dbReference type="ARBA" id="ARBA00022842"/>
    </source>
</evidence>
<protein>
    <submittedName>
        <fullName evidence="9">Nucleoside diphosphate-linked moiety X motif 8</fullName>
    </submittedName>
</protein>
<dbReference type="PROSITE" id="PS51462">
    <property type="entry name" value="NUDIX"/>
    <property type="match status" value="1"/>
</dbReference>
<evidence type="ECO:0000256" key="1">
    <source>
        <dbReference type="ARBA" id="ARBA00001936"/>
    </source>
</evidence>
<gene>
    <name evidence="9" type="primary">LOC108624873</name>
</gene>
<accession>A0AAJ7IYV6</accession>
<dbReference type="RefSeq" id="XP_017879933.1">
    <property type="nucleotide sequence ID" value="XM_018024444.2"/>
</dbReference>
<comment type="cofactor">
    <cofactor evidence="2">
        <name>Mg(2+)</name>
        <dbReference type="ChEBI" id="CHEBI:18420"/>
    </cofactor>
</comment>
<evidence type="ECO:0000313" key="8">
    <source>
        <dbReference type="Proteomes" id="UP000694925"/>
    </source>
</evidence>
<dbReference type="PANTHER" id="PTHR12992:SF11">
    <property type="entry name" value="MITOCHONDRIAL COENZYME A DIPHOSPHATASE NUDT8"/>
    <property type="match status" value="1"/>
</dbReference>
<organism evidence="8 9">
    <name type="scientific">Ceratina calcarata</name>
    <dbReference type="NCBI Taxonomy" id="156304"/>
    <lineage>
        <taxon>Eukaryota</taxon>
        <taxon>Metazoa</taxon>
        <taxon>Ecdysozoa</taxon>
        <taxon>Arthropoda</taxon>
        <taxon>Hexapoda</taxon>
        <taxon>Insecta</taxon>
        <taxon>Pterygota</taxon>
        <taxon>Neoptera</taxon>
        <taxon>Endopterygota</taxon>
        <taxon>Hymenoptera</taxon>
        <taxon>Apocrita</taxon>
        <taxon>Aculeata</taxon>
        <taxon>Apoidea</taxon>
        <taxon>Anthophila</taxon>
        <taxon>Apidae</taxon>
        <taxon>Ceratina</taxon>
        <taxon>Zadontomerus</taxon>
    </lineage>
</organism>
<dbReference type="SUPFAM" id="SSF55811">
    <property type="entry name" value="Nudix"/>
    <property type="match status" value="1"/>
</dbReference>
<dbReference type="InterPro" id="IPR015797">
    <property type="entry name" value="NUDIX_hydrolase-like_dom_sf"/>
</dbReference>
<dbReference type="PANTHER" id="PTHR12992">
    <property type="entry name" value="NUDIX HYDROLASE"/>
    <property type="match status" value="1"/>
</dbReference>
<proteinExistence type="predicted"/>
<dbReference type="CDD" id="cd03426">
    <property type="entry name" value="NUDIX_CoAse_Nudt7"/>
    <property type="match status" value="1"/>
</dbReference>
<keyword evidence="3" id="KW-0479">Metal-binding</keyword>
<keyword evidence="6" id="KW-0464">Manganese</keyword>
<reference evidence="9" key="1">
    <citation type="submission" date="2025-08" db="UniProtKB">
        <authorList>
            <consortium name="RefSeq"/>
        </authorList>
    </citation>
    <scope>IDENTIFICATION</scope>
    <source>
        <tissue evidence="9">Whole body</tissue>
    </source>
</reference>
<dbReference type="KEGG" id="ccal:108624873"/>
<comment type="cofactor">
    <cofactor evidence="1">
        <name>Mn(2+)</name>
        <dbReference type="ChEBI" id="CHEBI:29035"/>
    </cofactor>
</comment>
<dbReference type="Proteomes" id="UP000694925">
    <property type="component" value="Unplaced"/>
</dbReference>
<keyword evidence="5" id="KW-0460">Magnesium</keyword>
<dbReference type="Pfam" id="PF00293">
    <property type="entry name" value="NUDIX"/>
    <property type="match status" value="1"/>
</dbReference>
<dbReference type="InterPro" id="IPR045121">
    <property type="entry name" value="CoAse"/>
</dbReference>